<dbReference type="Gene3D" id="1.10.10.10">
    <property type="entry name" value="Winged helix-like DNA-binding domain superfamily/Winged helix DNA-binding domain"/>
    <property type="match status" value="1"/>
</dbReference>
<dbReference type="RefSeq" id="WP_337715545.1">
    <property type="nucleotide sequence ID" value="NZ_JBBEUB010000001.1"/>
</dbReference>
<sequence length="198" mass="22933">MARKSPLNISKLISEVSRGNERAFAEIFYHYYLGLGKIVFKVTKSRELTEEIVQDSFIKIWLRRDKLGDIDSFENYMHVVVRNETITVLRRIASQKASLLKLEKAMAEDDVVELFDSPVDNYRQLIDDAVSKLPEQQRKVYMMSRYDRLKYSEIAAQLDLSPTTVQKHIQLAVAFIRNHVSRETGLPIVLVLTTLIMP</sequence>
<dbReference type="InterPro" id="IPR013249">
    <property type="entry name" value="RNA_pol_sigma70_r4_t2"/>
</dbReference>
<keyword evidence="4" id="KW-0804">Transcription</keyword>
<dbReference type="SUPFAM" id="SSF88946">
    <property type="entry name" value="Sigma2 domain of RNA polymerase sigma factors"/>
    <property type="match status" value="1"/>
</dbReference>
<evidence type="ECO:0000259" key="5">
    <source>
        <dbReference type="Pfam" id="PF04542"/>
    </source>
</evidence>
<comment type="caution">
    <text evidence="7">The sequence shown here is derived from an EMBL/GenBank/DDBJ whole genome shotgun (WGS) entry which is preliminary data.</text>
</comment>
<evidence type="ECO:0000256" key="4">
    <source>
        <dbReference type="ARBA" id="ARBA00023163"/>
    </source>
</evidence>
<keyword evidence="8" id="KW-1185">Reference proteome</keyword>
<proteinExistence type="inferred from homology"/>
<dbReference type="InterPro" id="IPR013324">
    <property type="entry name" value="RNA_pol_sigma_r3/r4-like"/>
</dbReference>
<dbReference type="InterPro" id="IPR039425">
    <property type="entry name" value="RNA_pol_sigma-70-like"/>
</dbReference>
<evidence type="ECO:0000256" key="3">
    <source>
        <dbReference type="ARBA" id="ARBA00023082"/>
    </source>
</evidence>
<dbReference type="PANTHER" id="PTHR43133">
    <property type="entry name" value="RNA POLYMERASE ECF-TYPE SIGMA FACTO"/>
    <property type="match status" value="1"/>
</dbReference>
<dbReference type="InterPro" id="IPR007627">
    <property type="entry name" value="RNA_pol_sigma70_r2"/>
</dbReference>
<protein>
    <submittedName>
        <fullName evidence="7">Sigma-70 family RNA polymerase sigma factor</fullName>
    </submittedName>
</protein>
<organism evidence="7 8">
    <name type="scientific">Pedobacter panaciterrae</name>
    <dbReference type="NCBI Taxonomy" id="363849"/>
    <lineage>
        <taxon>Bacteria</taxon>
        <taxon>Pseudomonadati</taxon>
        <taxon>Bacteroidota</taxon>
        <taxon>Sphingobacteriia</taxon>
        <taxon>Sphingobacteriales</taxon>
        <taxon>Sphingobacteriaceae</taxon>
        <taxon>Pedobacter</taxon>
    </lineage>
</organism>
<dbReference type="NCBIfam" id="TIGR02937">
    <property type="entry name" value="sigma70-ECF"/>
    <property type="match status" value="1"/>
</dbReference>
<evidence type="ECO:0000313" key="8">
    <source>
        <dbReference type="Proteomes" id="UP001378956"/>
    </source>
</evidence>
<dbReference type="InterPro" id="IPR036388">
    <property type="entry name" value="WH-like_DNA-bd_sf"/>
</dbReference>
<dbReference type="Gene3D" id="1.10.1740.10">
    <property type="match status" value="1"/>
</dbReference>
<dbReference type="Pfam" id="PF04542">
    <property type="entry name" value="Sigma70_r2"/>
    <property type="match status" value="1"/>
</dbReference>
<evidence type="ECO:0000313" key="7">
    <source>
        <dbReference type="EMBL" id="MEJ2901704.1"/>
    </source>
</evidence>
<dbReference type="PANTHER" id="PTHR43133:SF46">
    <property type="entry name" value="RNA POLYMERASE SIGMA-70 FACTOR ECF SUBFAMILY"/>
    <property type="match status" value="1"/>
</dbReference>
<dbReference type="InterPro" id="IPR014284">
    <property type="entry name" value="RNA_pol_sigma-70_dom"/>
</dbReference>
<dbReference type="Proteomes" id="UP001378956">
    <property type="component" value="Unassembled WGS sequence"/>
</dbReference>
<gene>
    <name evidence="7" type="ORF">WAE58_04685</name>
</gene>
<feature type="domain" description="RNA polymerase sigma factor 70 region 4 type 2" evidence="6">
    <location>
        <begin position="124"/>
        <end position="174"/>
    </location>
</feature>
<keyword evidence="2" id="KW-0805">Transcription regulation</keyword>
<accession>A0ABU8NIK1</accession>
<evidence type="ECO:0000259" key="6">
    <source>
        <dbReference type="Pfam" id="PF08281"/>
    </source>
</evidence>
<name>A0ABU8NIK1_9SPHI</name>
<reference evidence="7 8" key="1">
    <citation type="submission" date="2024-03" db="EMBL/GenBank/DDBJ databases">
        <title>Sequence of Lycoming College Course Isolates.</title>
        <authorList>
            <person name="Plotts O."/>
            <person name="Newman J."/>
        </authorList>
    </citation>
    <scope>NUCLEOTIDE SEQUENCE [LARGE SCALE GENOMIC DNA]</scope>
    <source>
        <strain evidence="7 8">CJB-3</strain>
    </source>
</reference>
<evidence type="ECO:0000256" key="1">
    <source>
        <dbReference type="ARBA" id="ARBA00010641"/>
    </source>
</evidence>
<dbReference type="EMBL" id="JBBEUB010000001">
    <property type="protein sequence ID" value="MEJ2901704.1"/>
    <property type="molecule type" value="Genomic_DNA"/>
</dbReference>
<evidence type="ECO:0000256" key="2">
    <source>
        <dbReference type="ARBA" id="ARBA00023015"/>
    </source>
</evidence>
<dbReference type="SUPFAM" id="SSF88659">
    <property type="entry name" value="Sigma3 and sigma4 domains of RNA polymerase sigma factors"/>
    <property type="match status" value="1"/>
</dbReference>
<dbReference type="Pfam" id="PF08281">
    <property type="entry name" value="Sigma70_r4_2"/>
    <property type="match status" value="1"/>
</dbReference>
<dbReference type="InterPro" id="IPR013325">
    <property type="entry name" value="RNA_pol_sigma_r2"/>
</dbReference>
<comment type="similarity">
    <text evidence="1">Belongs to the sigma-70 factor family. ECF subfamily.</text>
</comment>
<keyword evidence="3" id="KW-0731">Sigma factor</keyword>
<feature type="domain" description="RNA polymerase sigma-70 region 2" evidence="5">
    <location>
        <begin position="34"/>
        <end position="91"/>
    </location>
</feature>